<dbReference type="RefSeq" id="WP_211470290.1">
    <property type="nucleotide sequence ID" value="NZ_JAGSXH010000103.1"/>
</dbReference>
<protein>
    <submittedName>
        <fullName evidence="1">Uncharacterized protein</fullName>
    </submittedName>
</protein>
<reference evidence="1" key="1">
    <citation type="submission" date="2021-04" db="EMBL/GenBank/DDBJ databases">
        <title>Genome based classification of Actinospica acidithermotolerans sp. nov., an actinobacterium isolated from an Indonesian hot spring.</title>
        <authorList>
            <person name="Kusuma A.B."/>
            <person name="Putra K.E."/>
            <person name="Nafisah S."/>
            <person name="Loh J."/>
            <person name="Nouioui I."/>
            <person name="Goodfellow M."/>
        </authorList>
    </citation>
    <scope>NUCLEOTIDE SEQUENCE</scope>
    <source>
        <strain evidence="1">DSM 45618</strain>
    </source>
</reference>
<sequence>MAGEWWSSLALSGASTLVSAAATDTWKAARAGFLKLFAHGDPQRERIAANRLDEAAAQVESTDAEHGDEVREALVQVWRVRLGDLLEEQPDAAEQVRALVEQVYAALPAARRHWAQAIGTGAVITANSGGLNIANTGAIGDITLRAEPPGTSA</sequence>
<proteinExistence type="predicted"/>
<gene>
    <name evidence="1" type="ORF">KGA66_22445</name>
</gene>
<evidence type="ECO:0000313" key="2">
    <source>
        <dbReference type="Proteomes" id="UP000677913"/>
    </source>
</evidence>
<comment type="caution">
    <text evidence="1">The sequence shown here is derived from an EMBL/GenBank/DDBJ whole genome shotgun (WGS) entry which is preliminary data.</text>
</comment>
<keyword evidence="2" id="KW-1185">Reference proteome</keyword>
<name>A0A8J8BE01_9ACTN</name>
<organism evidence="1 2">
    <name type="scientific">Actinocrinis puniceicyclus</name>
    <dbReference type="NCBI Taxonomy" id="977794"/>
    <lineage>
        <taxon>Bacteria</taxon>
        <taxon>Bacillati</taxon>
        <taxon>Actinomycetota</taxon>
        <taxon>Actinomycetes</taxon>
        <taxon>Catenulisporales</taxon>
        <taxon>Actinospicaceae</taxon>
        <taxon>Actinocrinis</taxon>
    </lineage>
</organism>
<dbReference type="AlphaFoldDB" id="A0A8J8BE01"/>
<dbReference type="Proteomes" id="UP000677913">
    <property type="component" value="Unassembled WGS sequence"/>
</dbReference>
<evidence type="ECO:0000313" key="1">
    <source>
        <dbReference type="EMBL" id="MBS2965828.1"/>
    </source>
</evidence>
<dbReference type="EMBL" id="JAGSXH010000103">
    <property type="protein sequence ID" value="MBS2965828.1"/>
    <property type="molecule type" value="Genomic_DNA"/>
</dbReference>
<accession>A0A8J8BE01</accession>